<dbReference type="Proteomes" id="UP000004291">
    <property type="component" value="Chromosome"/>
</dbReference>
<reference evidence="2 3" key="1">
    <citation type="submission" date="2007-10" db="EMBL/GenBank/DDBJ databases">
        <authorList>
            <person name="Wagner-Dobler I."/>
            <person name="Ferriera S."/>
            <person name="Johnson J."/>
            <person name="Kravitz S."/>
            <person name="Beeson K."/>
            <person name="Sutton G."/>
            <person name="Rogers Y.-H."/>
            <person name="Friedman R."/>
            <person name="Frazier M."/>
            <person name="Venter J.C."/>
        </authorList>
    </citation>
    <scope>NUCLEOTIDE SEQUENCE [LARGE SCALE GENOMIC DNA]</scope>
    <source>
        <strain evidence="2 3">DFL-43</strain>
    </source>
</reference>
<dbReference type="GO" id="GO:0008270">
    <property type="term" value="F:zinc ion binding"/>
    <property type="evidence" value="ECO:0007669"/>
    <property type="project" value="InterPro"/>
</dbReference>
<comment type="caution">
    <text evidence="2">The sequence shown here is derived from an EMBL/GenBank/DDBJ whole genome shotgun (WGS) entry which is preliminary data.</text>
</comment>
<dbReference type="GO" id="GO:0070290">
    <property type="term" value="F:N-acylphosphatidylethanolamine-specific phospholipase D activity"/>
    <property type="evidence" value="ECO:0007669"/>
    <property type="project" value="InterPro"/>
</dbReference>
<proteinExistence type="predicted"/>
<dbReference type="PANTHER" id="PTHR15032">
    <property type="entry name" value="N-ACYL-PHOSPHATIDYLETHANOLAMINE-HYDROLYZING PHOSPHOLIPASE D"/>
    <property type="match status" value="1"/>
</dbReference>
<evidence type="ECO:0000313" key="3">
    <source>
        <dbReference type="Proteomes" id="UP000004291"/>
    </source>
</evidence>
<dbReference type="InterPro" id="IPR036866">
    <property type="entry name" value="RibonucZ/Hydroxyglut_hydro"/>
</dbReference>
<keyword evidence="2" id="KW-0378">Hydrolase</keyword>
<accession>A9CU02</accession>
<gene>
    <name evidence="2" type="ORF">HPDFL43_18092</name>
</gene>
<protein>
    <submittedName>
        <fullName evidence="2">Putative Zn-dependent hydrolase of the beta-lactamase fold protein</fullName>
    </submittedName>
</protein>
<evidence type="ECO:0000313" key="2">
    <source>
        <dbReference type="EMBL" id="EDQ35131.2"/>
    </source>
</evidence>
<keyword evidence="3" id="KW-1185">Reference proteome</keyword>
<dbReference type="HOGENOM" id="CLU_020884_1_1_5"/>
<dbReference type="InterPro" id="IPR024884">
    <property type="entry name" value="NAPE-PLD"/>
</dbReference>
<dbReference type="EMBL" id="ABIA03000005">
    <property type="protein sequence ID" value="EDQ35131.2"/>
    <property type="molecule type" value="Genomic_DNA"/>
</dbReference>
<sequence>MALIRANNPYHSGPVSDHFDGTRFFNPDGSAPKGFSELLKWKLGETSETWPASASSPFAPAKPEARVEGDALRITMVGHATMLIQTAGINILTDPVWSDRASPVSFAGPKRIIDPGVAFEDLPKIDLVLLSHNHYDHLDLTTLARLRQAHNPLVITPLGNDAIIKNHTPGMQIMTGDWGQAVKSGPATIHFEPCHHWSARGMNDRSMALWAAFVIETSGGKILHIGDTGFDKGRPYTNARERHGKFRAAILPVGAYEPRWFMKDQHQNPEEAIEGFVLSGADYALGHHWGTFQLTNEGRDAPKDVLNAALAQKGVAPERFRPLHVGEVWDLPQTA</sequence>
<dbReference type="STRING" id="411684.HPDFL43_18092"/>
<dbReference type="PIRSF" id="PIRSF038896">
    <property type="entry name" value="NAPE-PLD"/>
    <property type="match status" value="1"/>
</dbReference>
<dbReference type="GO" id="GO:0005737">
    <property type="term" value="C:cytoplasm"/>
    <property type="evidence" value="ECO:0007669"/>
    <property type="project" value="TreeGrafter"/>
</dbReference>
<organism evidence="2 3">
    <name type="scientific">Hoeflea phototrophica (strain DSM 17068 / NCIMB 14078 / DFL-43)</name>
    <dbReference type="NCBI Taxonomy" id="411684"/>
    <lineage>
        <taxon>Bacteria</taxon>
        <taxon>Pseudomonadati</taxon>
        <taxon>Pseudomonadota</taxon>
        <taxon>Alphaproteobacteria</taxon>
        <taxon>Hyphomicrobiales</taxon>
        <taxon>Rhizobiaceae</taxon>
        <taxon>Hoeflea</taxon>
    </lineage>
</organism>
<dbReference type="InterPro" id="IPR001279">
    <property type="entry name" value="Metallo-B-lactamas"/>
</dbReference>
<name>A9CU02_HOEPD</name>
<feature type="domain" description="Metallo-beta-lactamase" evidence="1">
    <location>
        <begin position="90"/>
        <end position="289"/>
    </location>
</feature>
<evidence type="ECO:0000259" key="1">
    <source>
        <dbReference type="Pfam" id="PF12706"/>
    </source>
</evidence>
<dbReference type="AlphaFoldDB" id="A9CU02"/>
<dbReference type="eggNOG" id="COG2220">
    <property type="taxonomic scope" value="Bacteria"/>
</dbReference>
<dbReference type="Pfam" id="PF12706">
    <property type="entry name" value="Lactamase_B_2"/>
    <property type="match status" value="1"/>
</dbReference>
<dbReference type="PANTHER" id="PTHR15032:SF4">
    <property type="entry name" value="N-ACYL-PHOSPHATIDYLETHANOLAMINE-HYDROLYZING PHOSPHOLIPASE D"/>
    <property type="match status" value="1"/>
</dbReference>
<reference evidence="2 3" key="2">
    <citation type="submission" date="2012-06" db="EMBL/GenBank/DDBJ databases">
        <authorList>
            <person name="Fiebig A."/>
        </authorList>
    </citation>
    <scope>NUCLEOTIDE SEQUENCE [LARGE SCALE GENOMIC DNA]</scope>
    <source>
        <strain evidence="2 3">DFL-43</strain>
    </source>
</reference>
<dbReference type="SUPFAM" id="SSF56281">
    <property type="entry name" value="Metallo-hydrolase/oxidoreductase"/>
    <property type="match status" value="1"/>
</dbReference>
<dbReference type="Gene3D" id="3.60.15.10">
    <property type="entry name" value="Ribonuclease Z/Hydroxyacylglutathione hydrolase-like"/>
    <property type="match status" value="1"/>
</dbReference>